<accession>W1PLV3</accession>
<name>W1PLV3_AMBTC</name>
<keyword evidence="2" id="KW-1185">Reference proteome</keyword>
<protein>
    <submittedName>
        <fullName evidence="1">Uncharacterized protein</fullName>
    </submittedName>
</protein>
<dbReference type="AlphaFoldDB" id="W1PLV3"/>
<evidence type="ECO:0000313" key="1">
    <source>
        <dbReference type="EMBL" id="ERN11007.1"/>
    </source>
</evidence>
<dbReference type="EMBL" id="KI392710">
    <property type="protein sequence ID" value="ERN11007.1"/>
    <property type="molecule type" value="Genomic_DNA"/>
</dbReference>
<dbReference type="HOGENOM" id="CLU_3109117_0_0_1"/>
<organism evidence="1 2">
    <name type="scientific">Amborella trichopoda</name>
    <dbReference type="NCBI Taxonomy" id="13333"/>
    <lineage>
        <taxon>Eukaryota</taxon>
        <taxon>Viridiplantae</taxon>
        <taxon>Streptophyta</taxon>
        <taxon>Embryophyta</taxon>
        <taxon>Tracheophyta</taxon>
        <taxon>Spermatophyta</taxon>
        <taxon>Magnoliopsida</taxon>
        <taxon>Amborellales</taxon>
        <taxon>Amborellaceae</taxon>
        <taxon>Amborella</taxon>
    </lineage>
</organism>
<evidence type="ECO:0000313" key="2">
    <source>
        <dbReference type="Proteomes" id="UP000017836"/>
    </source>
</evidence>
<reference evidence="2" key="1">
    <citation type="journal article" date="2013" name="Science">
        <title>The Amborella genome and the evolution of flowering plants.</title>
        <authorList>
            <consortium name="Amborella Genome Project"/>
        </authorList>
    </citation>
    <scope>NUCLEOTIDE SEQUENCE [LARGE SCALE GENOMIC DNA]</scope>
</reference>
<dbReference type="Proteomes" id="UP000017836">
    <property type="component" value="Unassembled WGS sequence"/>
</dbReference>
<proteinExistence type="predicted"/>
<sequence>MIRYTSESELKRFSENPNKRRTSLAVGAELPRSVKCLRLESCVSLFGFCER</sequence>
<gene>
    <name evidence="1" type="ORF">AMTR_s00024p00021400</name>
</gene>
<dbReference type="Gramene" id="ERN11007">
    <property type="protein sequence ID" value="ERN11007"/>
    <property type="gene ID" value="AMTR_s00024p00021400"/>
</dbReference>